<gene>
    <name evidence="1" type="ORF">LCGC14_2451990</name>
</gene>
<sequence>MDLGERLADLAGLAKFFRAHPQMPWEEFCARAIEGGYTQGEADLIWWASGIEIINRVEEEQLYRQAQRN</sequence>
<reference evidence="1" key="1">
    <citation type="journal article" date="2015" name="Nature">
        <title>Complex archaea that bridge the gap between prokaryotes and eukaryotes.</title>
        <authorList>
            <person name="Spang A."/>
            <person name="Saw J.H."/>
            <person name="Jorgensen S.L."/>
            <person name="Zaremba-Niedzwiedzka K."/>
            <person name="Martijn J."/>
            <person name="Lind A.E."/>
            <person name="van Eijk R."/>
            <person name="Schleper C."/>
            <person name="Guy L."/>
            <person name="Ettema T.J."/>
        </authorList>
    </citation>
    <scope>NUCLEOTIDE SEQUENCE</scope>
</reference>
<proteinExistence type="predicted"/>
<dbReference type="EMBL" id="LAZR01037963">
    <property type="protein sequence ID" value="KKL20784.1"/>
    <property type="molecule type" value="Genomic_DNA"/>
</dbReference>
<organism evidence="1">
    <name type="scientific">marine sediment metagenome</name>
    <dbReference type="NCBI Taxonomy" id="412755"/>
    <lineage>
        <taxon>unclassified sequences</taxon>
        <taxon>metagenomes</taxon>
        <taxon>ecological metagenomes</taxon>
    </lineage>
</organism>
<evidence type="ECO:0000313" key="1">
    <source>
        <dbReference type="EMBL" id="KKL20784.1"/>
    </source>
</evidence>
<evidence type="ECO:0008006" key="2">
    <source>
        <dbReference type="Google" id="ProtNLM"/>
    </source>
</evidence>
<protein>
    <recommendedName>
        <fullName evidence="2">Nif11 domain-containing protein</fullName>
    </recommendedName>
</protein>
<name>A0A0F9BFW3_9ZZZZ</name>
<accession>A0A0F9BFW3</accession>
<dbReference type="AlphaFoldDB" id="A0A0F9BFW3"/>
<comment type="caution">
    <text evidence="1">The sequence shown here is derived from an EMBL/GenBank/DDBJ whole genome shotgun (WGS) entry which is preliminary data.</text>
</comment>